<name>A0A4V2YPF4_9ACTN</name>
<feature type="transmembrane region" description="Helical" evidence="2">
    <location>
        <begin position="46"/>
        <end position="65"/>
    </location>
</feature>
<keyword evidence="2" id="KW-0472">Membrane</keyword>
<evidence type="ECO:0000256" key="2">
    <source>
        <dbReference type="SAM" id="Phobius"/>
    </source>
</evidence>
<evidence type="ECO:0000313" key="3">
    <source>
        <dbReference type="EMBL" id="TDD58067.1"/>
    </source>
</evidence>
<protein>
    <submittedName>
        <fullName evidence="3">Uncharacterized protein</fullName>
    </submittedName>
</protein>
<evidence type="ECO:0000313" key="4">
    <source>
        <dbReference type="Proteomes" id="UP000295124"/>
    </source>
</evidence>
<gene>
    <name evidence="3" type="ORF">E1263_20690</name>
</gene>
<organism evidence="3 4">
    <name type="scientific">Kribbella antibiotica</name>
    <dbReference type="NCBI Taxonomy" id="190195"/>
    <lineage>
        <taxon>Bacteria</taxon>
        <taxon>Bacillati</taxon>
        <taxon>Actinomycetota</taxon>
        <taxon>Actinomycetes</taxon>
        <taxon>Propionibacteriales</taxon>
        <taxon>Kribbellaceae</taxon>
        <taxon>Kribbella</taxon>
    </lineage>
</organism>
<dbReference type="RefSeq" id="WP_132169800.1">
    <property type="nucleotide sequence ID" value="NZ_SMKX01000059.1"/>
</dbReference>
<accession>A0A4V2YPF4</accession>
<dbReference type="Proteomes" id="UP000295124">
    <property type="component" value="Unassembled WGS sequence"/>
</dbReference>
<comment type="caution">
    <text evidence="3">The sequence shown here is derived from an EMBL/GenBank/DDBJ whole genome shotgun (WGS) entry which is preliminary data.</text>
</comment>
<keyword evidence="2" id="KW-1133">Transmembrane helix</keyword>
<reference evidence="3 4" key="1">
    <citation type="submission" date="2019-03" db="EMBL/GenBank/DDBJ databases">
        <title>Draft genome sequences of novel Actinobacteria.</title>
        <authorList>
            <person name="Sahin N."/>
            <person name="Ay H."/>
            <person name="Saygin H."/>
        </authorList>
    </citation>
    <scope>NUCLEOTIDE SEQUENCE [LARGE SCALE GENOMIC DNA]</scope>
    <source>
        <strain evidence="3 4">JCM 13523</strain>
    </source>
</reference>
<dbReference type="EMBL" id="SMKX01000059">
    <property type="protein sequence ID" value="TDD58067.1"/>
    <property type="molecule type" value="Genomic_DNA"/>
</dbReference>
<feature type="compositionally biased region" description="Low complexity" evidence="1">
    <location>
        <begin position="75"/>
        <end position="88"/>
    </location>
</feature>
<proteinExistence type="predicted"/>
<feature type="region of interest" description="Disordered" evidence="1">
    <location>
        <begin position="72"/>
        <end position="98"/>
    </location>
</feature>
<dbReference type="AlphaFoldDB" id="A0A4V2YPF4"/>
<evidence type="ECO:0000256" key="1">
    <source>
        <dbReference type="SAM" id="MobiDB-lite"/>
    </source>
</evidence>
<keyword evidence="4" id="KW-1185">Reference proteome</keyword>
<keyword evidence="2" id="KW-0812">Transmembrane</keyword>
<sequence>MNDDNWTTLQSAGKVPPPSPEVLAHAAQRVEQAATRNPRRTVGRRVLVPALAATATAAVIGVVALQQSNTPTALPVAPSTTPSVSTYPPSRPLENQDKSPLCVASYPKELQKRGFGFDGTVLSAVQIPRTAYYWAVTFQVHEWYRPGRSPQQVTVQMLGGPNGQVQLEDQVGYEIGDRLLISGASVDSRTGKALKYPIGWACGFSRTYDVPTADTWRKVFSK</sequence>
<dbReference type="OrthoDB" id="3302627at2"/>